<dbReference type="RefSeq" id="WP_046871071.1">
    <property type="nucleotide sequence ID" value="NZ_BAAAXI010000164.1"/>
</dbReference>
<evidence type="ECO:0000256" key="1">
    <source>
        <dbReference type="SAM" id="Phobius"/>
    </source>
</evidence>
<keyword evidence="1" id="KW-0472">Membrane</keyword>
<evidence type="ECO:0000313" key="2">
    <source>
        <dbReference type="EMBL" id="AMV63349.1"/>
    </source>
</evidence>
<dbReference type="Proteomes" id="UP000076405">
    <property type="component" value="Chromosome"/>
</dbReference>
<evidence type="ECO:0000313" key="3">
    <source>
        <dbReference type="EMBL" id="AMV66750.1"/>
    </source>
</evidence>
<dbReference type="OrthoDB" id="4024at1253"/>
<protein>
    <recommendedName>
        <fullName evidence="6">Immunity protein</fullName>
    </recommendedName>
</protein>
<dbReference type="EMBL" id="CP012275">
    <property type="protein sequence ID" value="AMV63349.1"/>
    <property type="molecule type" value="Genomic_DNA"/>
</dbReference>
<dbReference type="AlphaFoldDB" id="A0A0R2HPY6"/>
<accession>A0A0R2HPY6</accession>
<dbReference type="GeneID" id="57276918"/>
<gene>
    <name evidence="2" type="ORF">ADU70_1883</name>
    <name evidence="3" type="ORF">ADU72_0805</name>
</gene>
<keyword evidence="1" id="KW-0812">Transmembrane</keyword>
<dbReference type="KEGG" id="pdm:ADU72_0805"/>
<feature type="transmembrane region" description="Helical" evidence="1">
    <location>
        <begin position="6"/>
        <end position="22"/>
    </location>
</feature>
<proteinExistence type="predicted"/>
<organism evidence="2 5">
    <name type="scientific">Pediococcus damnosus</name>
    <dbReference type="NCBI Taxonomy" id="51663"/>
    <lineage>
        <taxon>Bacteria</taxon>
        <taxon>Bacillati</taxon>
        <taxon>Bacillota</taxon>
        <taxon>Bacilli</taxon>
        <taxon>Lactobacillales</taxon>
        <taxon>Lactobacillaceae</taxon>
        <taxon>Pediococcus</taxon>
    </lineage>
</organism>
<evidence type="ECO:0008006" key="6">
    <source>
        <dbReference type="Google" id="ProtNLM"/>
    </source>
</evidence>
<dbReference type="Proteomes" id="UP000076244">
    <property type="component" value="Chromosome"/>
</dbReference>
<evidence type="ECO:0000313" key="5">
    <source>
        <dbReference type="Proteomes" id="UP000076405"/>
    </source>
</evidence>
<keyword evidence="4" id="KW-1185">Reference proteome</keyword>
<keyword evidence="1" id="KW-1133">Transmembrane helix</keyword>
<dbReference type="EMBL" id="CP012288">
    <property type="protein sequence ID" value="AMV66750.1"/>
    <property type="molecule type" value="Genomic_DNA"/>
</dbReference>
<feature type="transmembrane region" description="Helical" evidence="1">
    <location>
        <begin position="43"/>
        <end position="66"/>
    </location>
</feature>
<sequence>MLIERLVGVLVILGAVWQFYAFQKSFKEMKATANKNTNVLIGFALWMGLFFGIILLLGGLGLLFGAF</sequence>
<reference evidence="4 5" key="1">
    <citation type="journal article" date="2016" name="PLoS ONE">
        <title>The Identification of Novel Diagnostic Marker Genes for the Detection of Beer Spoiling Pediococcus damnosus Strains Using the BlAst Diagnostic Gene findEr.</title>
        <authorList>
            <person name="Behr J."/>
            <person name="Geissler A.J."/>
            <person name="Schmid J."/>
            <person name="Zehe A."/>
            <person name="Vogel R.F."/>
        </authorList>
    </citation>
    <scope>NUCLEOTIDE SEQUENCE [LARGE SCALE GENOMIC DNA]</scope>
    <source>
        <strain evidence="2 5">TMW 2.1533</strain>
        <strain evidence="3 4">TMW 2.1535</strain>
    </source>
</reference>
<name>A0A0R2HPY6_9LACO</name>
<evidence type="ECO:0000313" key="4">
    <source>
        <dbReference type="Proteomes" id="UP000076244"/>
    </source>
</evidence>